<dbReference type="SMART" id="SM00220">
    <property type="entry name" value="S_TKc"/>
    <property type="match status" value="1"/>
</dbReference>
<comment type="catalytic activity">
    <reaction evidence="8">
        <text>L-seryl-[protein] + ATP = O-phospho-L-seryl-[protein] + ADP + H(+)</text>
        <dbReference type="Rhea" id="RHEA:17989"/>
        <dbReference type="Rhea" id="RHEA-COMP:9863"/>
        <dbReference type="Rhea" id="RHEA-COMP:11604"/>
        <dbReference type="ChEBI" id="CHEBI:15378"/>
        <dbReference type="ChEBI" id="CHEBI:29999"/>
        <dbReference type="ChEBI" id="CHEBI:30616"/>
        <dbReference type="ChEBI" id="CHEBI:83421"/>
        <dbReference type="ChEBI" id="CHEBI:456216"/>
        <dbReference type="EC" id="2.7.11.1"/>
    </reaction>
</comment>
<dbReference type="Proteomes" id="UP000661112">
    <property type="component" value="Unassembled WGS sequence"/>
</dbReference>
<evidence type="ECO:0000259" key="11">
    <source>
        <dbReference type="PROSITE" id="PS50011"/>
    </source>
</evidence>
<gene>
    <name evidence="12" type="ORF">H6G83_20835</name>
</gene>
<feature type="compositionally biased region" description="Pro residues" evidence="10">
    <location>
        <begin position="301"/>
        <end position="312"/>
    </location>
</feature>
<keyword evidence="4 9" id="KW-0547">Nucleotide-binding</keyword>
<evidence type="ECO:0000256" key="3">
    <source>
        <dbReference type="ARBA" id="ARBA00022679"/>
    </source>
</evidence>
<keyword evidence="13" id="KW-1185">Reference proteome</keyword>
<organism evidence="12 13">
    <name type="scientific">Anabaena azotica FACHB-119</name>
    <dbReference type="NCBI Taxonomy" id="947527"/>
    <lineage>
        <taxon>Bacteria</taxon>
        <taxon>Bacillati</taxon>
        <taxon>Cyanobacteriota</taxon>
        <taxon>Cyanophyceae</taxon>
        <taxon>Nostocales</taxon>
        <taxon>Nostocaceae</taxon>
        <taxon>Anabaena</taxon>
        <taxon>Anabaena azotica</taxon>
    </lineage>
</organism>
<dbReference type="InterPro" id="IPR011009">
    <property type="entry name" value="Kinase-like_dom_sf"/>
</dbReference>
<evidence type="ECO:0000256" key="1">
    <source>
        <dbReference type="ARBA" id="ARBA00012513"/>
    </source>
</evidence>
<feature type="domain" description="Protein kinase" evidence="11">
    <location>
        <begin position="34"/>
        <end position="290"/>
    </location>
</feature>
<sequence>MSYCLNPRCSKPENPHDVKFCQSCGSKLLLKERYRAVKPIGQGGFGRTFLAVDEDKPSKPRCVIKQFYPQAQGTNTVQKAVELFNQEAVQLDELGKHPQIPELLAYFTQDDRQYLVQEFIDGLNLAQELAHKGAFNETQIRQLLNDLLPVLQFCHARQVIHRDIKPENIILRSSDRKLVLVDFGASKSATGTALSHTGTSIGTPEYVAPEQIRGRAMFASDIYSLGATCINLLTGRSPFDSYDTNHGTWIWQQYLATPVSSDLQRIINRMLESIPARRYQTVDEVLKDLNQKSPAQNPPATTIPPTPQPTPPKAVAKTQSQIDLELEELKTQFLVGGQPKPQNIQPQPTTNNSANKSEIDQELEELKAKYLGNNNP</sequence>
<feature type="compositionally biased region" description="Polar residues" evidence="10">
    <location>
        <begin position="340"/>
        <end position="356"/>
    </location>
</feature>
<keyword evidence="6 9" id="KW-0067">ATP-binding</keyword>
<dbReference type="CDD" id="cd14014">
    <property type="entry name" value="STKc_PknB_like"/>
    <property type="match status" value="1"/>
</dbReference>
<evidence type="ECO:0000256" key="9">
    <source>
        <dbReference type="PROSITE-ProRule" id="PRU10141"/>
    </source>
</evidence>
<name>A0ABR8D765_9NOST</name>
<comment type="caution">
    <text evidence="12">The sequence shown here is derived from an EMBL/GenBank/DDBJ whole genome shotgun (WGS) entry which is preliminary data.</text>
</comment>
<dbReference type="PROSITE" id="PS00108">
    <property type="entry name" value="PROTEIN_KINASE_ST"/>
    <property type="match status" value="1"/>
</dbReference>
<dbReference type="Gene3D" id="1.10.510.10">
    <property type="entry name" value="Transferase(Phosphotransferase) domain 1"/>
    <property type="match status" value="1"/>
</dbReference>
<dbReference type="NCBIfam" id="NF045510">
    <property type="entry name" value="4Cys_prefix_kin"/>
    <property type="match status" value="1"/>
</dbReference>
<keyword evidence="5 12" id="KW-0418">Kinase</keyword>
<protein>
    <recommendedName>
        <fullName evidence="1">non-specific serine/threonine protein kinase</fullName>
        <ecNumber evidence="1">2.7.11.1</ecNumber>
    </recommendedName>
</protein>
<dbReference type="GO" id="GO:0004674">
    <property type="term" value="F:protein serine/threonine kinase activity"/>
    <property type="evidence" value="ECO:0007669"/>
    <property type="project" value="UniProtKB-KW"/>
</dbReference>
<evidence type="ECO:0000313" key="13">
    <source>
        <dbReference type="Proteomes" id="UP000661112"/>
    </source>
</evidence>
<keyword evidence="2 12" id="KW-0723">Serine/threonine-protein kinase</keyword>
<evidence type="ECO:0000313" key="12">
    <source>
        <dbReference type="EMBL" id="MBD2503020.1"/>
    </source>
</evidence>
<feature type="binding site" evidence="9">
    <location>
        <position position="65"/>
    </location>
    <ligand>
        <name>ATP</name>
        <dbReference type="ChEBI" id="CHEBI:30616"/>
    </ligand>
</feature>
<dbReference type="PANTHER" id="PTHR24363:SF0">
    <property type="entry name" value="SERINE_THREONINE KINASE LIKE DOMAIN CONTAINING 1"/>
    <property type="match status" value="1"/>
</dbReference>
<dbReference type="PANTHER" id="PTHR24363">
    <property type="entry name" value="SERINE/THREONINE PROTEIN KINASE"/>
    <property type="match status" value="1"/>
</dbReference>
<reference evidence="12 13" key="1">
    <citation type="journal article" date="2020" name="ISME J.">
        <title>Comparative genomics reveals insights into cyanobacterial evolution and habitat adaptation.</title>
        <authorList>
            <person name="Chen M.Y."/>
            <person name="Teng W.K."/>
            <person name="Zhao L."/>
            <person name="Hu C.X."/>
            <person name="Zhou Y.K."/>
            <person name="Han B.P."/>
            <person name="Song L.R."/>
            <person name="Shu W.S."/>
        </authorList>
    </citation>
    <scope>NUCLEOTIDE SEQUENCE [LARGE SCALE GENOMIC DNA]</scope>
    <source>
        <strain evidence="12 13">FACHB-119</strain>
    </source>
</reference>
<dbReference type="EC" id="2.7.11.1" evidence="1"/>
<evidence type="ECO:0000256" key="7">
    <source>
        <dbReference type="ARBA" id="ARBA00047899"/>
    </source>
</evidence>
<feature type="region of interest" description="Disordered" evidence="10">
    <location>
        <begin position="334"/>
        <end position="361"/>
    </location>
</feature>
<evidence type="ECO:0000256" key="4">
    <source>
        <dbReference type="ARBA" id="ARBA00022741"/>
    </source>
</evidence>
<dbReference type="PROSITE" id="PS50011">
    <property type="entry name" value="PROTEIN_KINASE_DOM"/>
    <property type="match status" value="1"/>
</dbReference>
<dbReference type="RefSeq" id="WP_190475828.1">
    <property type="nucleotide sequence ID" value="NZ_JACJSG010000030.1"/>
</dbReference>
<evidence type="ECO:0000256" key="2">
    <source>
        <dbReference type="ARBA" id="ARBA00022527"/>
    </source>
</evidence>
<dbReference type="EMBL" id="JACJSG010000030">
    <property type="protein sequence ID" value="MBD2503020.1"/>
    <property type="molecule type" value="Genomic_DNA"/>
</dbReference>
<comment type="catalytic activity">
    <reaction evidence="7">
        <text>L-threonyl-[protein] + ATP = O-phospho-L-threonyl-[protein] + ADP + H(+)</text>
        <dbReference type="Rhea" id="RHEA:46608"/>
        <dbReference type="Rhea" id="RHEA-COMP:11060"/>
        <dbReference type="Rhea" id="RHEA-COMP:11605"/>
        <dbReference type="ChEBI" id="CHEBI:15378"/>
        <dbReference type="ChEBI" id="CHEBI:30013"/>
        <dbReference type="ChEBI" id="CHEBI:30616"/>
        <dbReference type="ChEBI" id="CHEBI:61977"/>
        <dbReference type="ChEBI" id="CHEBI:456216"/>
        <dbReference type="EC" id="2.7.11.1"/>
    </reaction>
</comment>
<accession>A0ABR8D765</accession>
<evidence type="ECO:0000256" key="5">
    <source>
        <dbReference type="ARBA" id="ARBA00022777"/>
    </source>
</evidence>
<evidence type="ECO:0000256" key="10">
    <source>
        <dbReference type="SAM" id="MobiDB-lite"/>
    </source>
</evidence>
<dbReference type="Pfam" id="PF00069">
    <property type="entry name" value="Pkinase"/>
    <property type="match status" value="1"/>
</dbReference>
<dbReference type="InterPro" id="IPR000719">
    <property type="entry name" value="Prot_kinase_dom"/>
</dbReference>
<evidence type="ECO:0000256" key="8">
    <source>
        <dbReference type="ARBA" id="ARBA00048679"/>
    </source>
</evidence>
<dbReference type="PROSITE" id="PS00107">
    <property type="entry name" value="PROTEIN_KINASE_ATP"/>
    <property type="match status" value="1"/>
</dbReference>
<dbReference type="InterPro" id="IPR017441">
    <property type="entry name" value="Protein_kinase_ATP_BS"/>
</dbReference>
<proteinExistence type="predicted"/>
<dbReference type="SUPFAM" id="SSF56112">
    <property type="entry name" value="Protein kinase-like (PK-like)"/>
    <property type="match status" value="1"/>
</dbReference>
<dbReference type="InterPro" id="IPR008271">
    <property type="entry name" value="Ser/Thr_kinase_AS"/>
</dbReference>
<keyword evidence="3" id="KW-0808">Transferase</keyword>
<feature type="region of interest" description="Disordered" evidence="10">
    <location>
        <begin position="291"/>
        <end position="315"/>
    </location>
</feature>
<evidence type="ECO:0000256" key="6">
    <source>
        <dbReference type="ARBA" id="ARBA00022840"/>
    </source>
</evidence>